<dbReference type="InterPro" id="IPR042097">
    <property type="entry name" value="Aminopeptidase_N-like_N_sf"/>
</dbReference>
<protein>
    <submittedName>
        <fullName evidence="3">Aminopeptidase M1-like isoform X2</fullName>
    </submittedName>
</protein>
<dbReference type="Gene3D" id="2.60.40.1730">
    <property type="entry name" value="tricorn interacting facor f3 domain"/>
    <property type="match status" value="1"/>
</dbReference>
<evidence type="ECO:0000313" key="3">
    <source>
        <dbReference type="RefSeq" id="XP_016649351.1"/>
    </source>
</evidence>
<reference evidence="2" key="1">
    <citation type="journal article" date="2012" name="Nat. Commun.">
        <title>The genome of Prunus mume.</title>
        <authorList>
            <person name="Zhang Q."/>
            <person name="Chen W."/>
            <person name="Sun L."/>
            <person name="Zhao F."/>
            <person name="Huang B."/>
            <person name="Yang W."/>
            <person name="Tao Y."/>
            <person name="Wang J."/>
            <person name="Yuan Z."/>
            <person name="Fan G."/>
            <person name="Xing Z."/>
            <person name="Han C."/>
            <person name="Pan H."/>
            <person name="Zhong X."/>
            <person name="Shi W."/>
            <person name="Liang X."/>
            <person name="Du D."/>
            <person name="Sun F."/>
            <person name="Xu Z."/>
            <person name="Hao R."/>
            <person name="Lv T."/>
            <person name="Lv Y."/>
            <person name="Zheng Z."/>
            <person name="Sun M."/>
            <person name="Luo L."/>
            <person name="Cai M."/>
            <person name="Gao Y."/>
            <person name="Wang J."/>
            <person name="Yin Y."/>
            <person name="Xu X."/>
            <person name="Cheng T."/>
            <person name="Wang J."/>
        </authorList>
    </citation>
    <scope>NUCLEOTIDE SEQUENCE [LARGE SCALE GENOMIC DNA]</scope>
</reference>
<reference evidence="3" key="2">
    <citation type="submission" date="2025-08" db="UniProtKB">
        <authorList>
            <consortium name="RefSeq"/>
        </authorList>
    </citation>
    <scope>IDENTIFICATION</scope>
</reference>
<name>A0ABM1LPM4_PRUMU</name>
<dbReference type="InterPro" id="IPR001930">
    <property type="entry name" value="Peptidase_M1"/>
</dbReference>
<proteinExistence type="predicted"/>
<dbReference type="Proteomes" id="UP000694861">
    <property type="component" value="Linkage group LG4"/>
</dbReference>
<sequence length="201" mass="22480">MAKFLALIALELDAHEVCFTNSHGQYHQSDVVLDGNEEFLVLVFDQALGVGEGVLGIGFSAVLNAHLKGFYKFTYLDGGEKKNMAVTQFEPVDARRCFPCWDEPALKATFKIAVDVPSELTALSNMPIISEKLDANVKTVYFEESPIMSTYLVAVVVGLFEHIEDTTSDDTSQRLTHFPSLIILTWLRFLNFLVGPWRIMV</sequence>
<dbReference type="SUPFAM" id="SSF63737">
    <property type="entry name" value="Leukotriene A4 hydrolase N-terminal domain"/>
    <property type="match status" value="1"/>
</dbReference>
<evidence type="ECO:0000259" key="1">
    <source>
        <dbReference type="Pfam" id="PF17900"/>
    </source>
</evidence>
<dbReference type="PRINTS" id="PR00756">
    <property type="entry name" value="ALADIPTASE"/>
</dbReference>
<dbReference type="InterPro" id="IPR045357">
    <property type="entry name" value="Aminopeptidase_N-like_N"/>
</dbReference>
<dbReference type="InterPro" id="IPR050344">
    <property type="entry name" value="Peptidase_M1_aminopeptidases"/>
</dbReference>
<evidence type="ECO:0000313" key="2">
    <source>
        <dbReference type="Proteomes" id="UP000694861"/>
    </source>
</evidence>
<accession>A0ABM1LPM4</accession>
<organism evidence="2 3">
    <name type="scientific">Prunus mume</name>
    <name type="common">Japanese apricot</name>
    <name type="synonym">Armeniaca mume</name>
    <dbReference type="NCBI Taxonomy" id="102107"/>
    <lineage>
        <taxon>Eukaryota</taxon>
        <taxon>Viridiplantae</taxon>
        <taxon>Streptophyta</taxon>
        <taxon>Embryophyta</taxon>
        <taxon>Tracheophyta</taxon>
        <taxon>Spermatophyta</taxon>
        <taxon>Magnoliopsida</taxon>
        <taxon>eudicotyledons</taxon>
        <taxon>Gunneridae</taxon>
        <taxon>Pentapetalae</taxon>
        <taxon>rosids</taxon>
        <taxon>fabids</taxon>
        <taxon>Rosales</taxon>
        <taxon>Rosaceae</taxon>
        <taxon>Amygdaloideae</taxon>
        <taxon>Amygdaleae</taxon>
        <taxon>Prunus</taxon>
    </lineage>
</organism>
<dbReference type="PANTHER" id="PTHR11533">
    <property type="entry name" value="PROTEASE M1 ZINC METALLOPROTEASE"/>
    <property type="match status" value="1"/>
</dbReference>
<dbReference type="GeneID" id="103327662"/>
<gene>
    <name evidence="3" type="primary">LOC103327662</name>
</gene>
<dbReference type="Pfam" id="PF17900">
    <property type="entry name" value="Peptidase_M1_N"/>
    <property type="match status" value="1"/>
</dbReference>
<keyword evidence="2" id="KW-1185">Reference proteome</keyword>
<feature type="domain" description="Aminopeptidase N-like N-terminal" evidence="1">
    <location>
        <begin position="12"/>
        <end position="152"/>
    </location>
</feature>
<dbReference type="PANTHER" id="PTHR11533:SF274">
    <property type="entry name" value="AMINOPEPTIDASE"/>
    <property type="match status" value="1"/>
</dbReference>
<dbReference type="RefSeq" id="XP_016649351.1">
    <property type="nucleotide sequence ID" value="XM_016793865.1"/>
</dbReference>